<evidence type="ECO:0000256" key="4">
    <source>
        <dbReference type="ARBA" id="ARBA00022777"/>
    </source>
</evidence>
<keyword evidence="1" id="KW-0723">Serine/threonine-protein kinase</keyword>
<dbReference type="AlphaFoldDB" id="A0A0B1TQG0"/>
<dbReference type="PANTHER" id="PTHR24353:SF37">
    <property type="entry name" value="CAMP-DEPENDENT PROTEIN KINASE CATALYTIC SUBUNIT PRKX"/>
    <property type="match status" value="1"/>
</dbReference>
<keyword evidence="5" id="KW-0067">ATP-binding</keyword>
<protein>
    <recommendedName>
        <fullName evidence="6">Protein kinase domain-containing protein</fullName>
    </recommendedName>
</protein>
<accession>A0A0B1TQG0</accession>
<evidence type="ECO:0000256" key="2">
    <source>
        <dbReference type="ARBA" id="ARBA00022679"/>
    </source>
</evidence>
<sequence>MTDFGLAKVLKGKTYTICGTAEYMAPEILSRRGYGVDVDWWSLGVVIFELISGNPPFTGSTEQETFDAIQKGHLEIPAVFNDGVRYGIHFRHSLQYSF</sequence>
<dbReference type="GO" id="GO:0004691">
    <property type="term" value="F:cAMP-dependent protein kinase activity"/>
    <property type="evidence" value="ECO:0007669"/>
    <property type="project" value="TreeGrafter"/>
</dbReference>
<dbReference type="Proteomes" id="UP000053660">
    <property type="component" value="Unassembled WGS sequence"/>
</dbReference>
<dbReference type="PANTHER" id="PTHR24353">
    <property type="entry name" value="CYCLIC NUCLEOTIDE-DEPENDENT PROTEIN KINASE"/>
    <property type="match status" value="1"/>
</dbReference>
<organism evidence="7 8">
    <name type="scientific">Oesophagostomum dentatum</name>
    <name type="common">Nodular worm</name>
    <dbReference type="NCBI Taxonomy" id="61180"/>
    <lineage>
        <taxon>Eukaryota</taxon>
        <taxon>Metazoa</taxon>
        <taxon>Ecdysozoa</taxon>
        <taxon>Nematoda</taxon>
        <taxon>Chromadorea</taxon>
        <taxon>Rhabditida</taxon>
        <taxon>Rhabditina</taxon>
        <taxon>Rhabditomorpha</taxon>
        <taxon>Strongyloidea</taxon>
        <taxon>Strongylidae</taxon>
        <taxon>Oesophagostomum</taxon>
    </lineage>
</organism>
<proteinExistence type="predicted"/>
<dbReference type="GO" id="GO:0005952">
    <property type="term" value="C:cAMP-dependent protein kinase complex"/>
    <property type="evidence" value="ECO:0007669"/>
    <property type="project" value="TreeGrafter"/>
</dbReference>
<keyword evidence="4" id="KW-0418">Kinase</keyword>
<keyword evidence="8" id="KW-1185">Reference proteome</keyword>
<evidence type="ECO:0000256" key="1">
    <source>
        <dbReference type="ARBA" id="ARBA00022527"/>
    </source>
</evidence>
<evidence type="ECO:0000256" key="3">
    <source>
        <dbReference type="ARBA" id="ARBA00022741"/>
    </source>
</evidence>
<evidence type="ECO:0000256" key="5">
    <source>
        <dbReference type="ARBA" id="ARBA00022840"/>
    </source>
</evidence>
<dbReference type="SUPFAM" id="SSF56112">
    <property type="entry name" value="Protein kinase-like (PK-like)"/>
    <property type="match status" value="1"/>
</dbReference>
<evidence type="ECO:0000313" key="7">
    <source>
        <dbReference type="EMBL" id="KHJ98351.1"/>
    </source>
</evidence>
<dbReference type="Gene3D" id="1.10.510.10">
    <property type="entry name" value="Transferase(Phosphotransferase) domain 1"/>
    <property type="match status" value="1"/>
</dbReference>
<dbReference type="GO" id="GO:0005524">
    <property type="term" value="F:ATP binding"/>
    <property type="evidence" value="ECO:0007669"/>
    <property type="project" value="UniProtKB-KW"/>
</dbReference>
<dbReference type="InterPro" id="IPR011009">
    <property type="entry name" value="Kinase-like_dom_sf"/>
</dbReference>
<evidence type="ECO:0000313" key="8">
    <source>
        <dbReference type="Proteomes" id="UP000053660"/>
    </source>
</evidence>
<dbReference type="Pfam" id="PF00069">
    <property type="entry name" value="Pkinase"/>
    <property type="match status" value="1"/>
</dbReference>
<reference evidence="7 8" key="1">
    <citation type="submission" date="2014-03" db="EMBL/GenBank/DDBJ databases">
        <title>Draft genome of the hookworm Oesophagostomum dentatum.</title>
        <authorList>
            <person name="Mitreva M."/>
        </authorList>
    </citation>
    <scope>NUCLEOTIDE SEQUENCE [LARGE SCALE GENOMIC DNA]</scope>
    <source>
        <strain evidence="7 8">OD-Hann</strain>
    </source>
</reference>
<dbReference type="InterPro" id="IPR000719">
    <property type="entry name" value="Prot_kinase_dom"/>
</dbReference>
<name>A0A0B1TQG0_OESDE</name>
<keyword evidence="3" id="KW-0547">Nucleotide-binding</keyword>
<dbReference type="EMBL" id="KN549323">
    <property type="protein sequence ID" value="KHJ98351.1"/>
    <property type="molecule type" value="Genomic_DNA"/>
</dbReference>
<keyword evidence="2" id="KW-0808">Transferase</keyword>
<feature type="domain" description="Protein kinase" evidence="6">
    <location>
        <begin position="1"/>
        <end position="98"/>
    </location>
</feature>
<dbReference type="OrthoDB" id="63267at2759"/>
<evidence type="ECO:0000259" key="6">
    <source>
        <dbReference type="PROSITE" id="PS50011"/>
    </source>
</evidence>
<dbReference type="PROSITE" id="PS50011">
    <property type="entry name" value="PROTEIN_KINASE_DOM"/>
    <property type="match status" value="1"/>
</dbReference>
<gene>
    <name evidence="7" type="ORF">OESDEN_01668</name>
</gene>